<proteinExistence type="predicted"/>
<feature type="region of interest" description="Disordered" evidence="1">
    <location>
        <begin position="1"/>
        <end position="42"/>
    </location>
</feature>
<dbReference type="Pfam" id="PF02336">
    <property type="entry name" value="Denso_VP4"/>
    <property type="match status" value="1"/>
</dbReference>
<reference evidence="2" key="2">
    <citation type="journal article" date="2022" name="Gigascience">
        <title>Parvovirus dark matter in the cloaca of wild birds.</title>
        <authorList>
            <person name="Dai Z."/>
            <person name="Wang H."/>
            <person name="Wu H."/>
            <person name="Zhang Q."/>
            <person name="Ji L."/>
            <person name="Wang X."/>
            <person name="Shen Q."/>
            <person name="Yang S."/>
            <person name="Ma X."/>
            <person name="Shan T."/>
            <person name="Zhang W."/>
        </authorList>
    </citation>
    <scope>NUCLEOTIDE SEQUENCE</scope>
    <source>
        <strain evidence="2">Rob181par01</strain>
    </source>
</reference>
<protein>
    <submittedName>
        <fullName evidence="2">VP1</fullName>
    </submittedName>
</protein>
<accession>A0A8E7G200</accession>
<dbReference type="EMBL" id="MW046615">
    <property type="protein sequence ID" value="QVW56847.1"/>
    <property type="molecule type" value="Genomic_DNA"/>
</dbReference>
<sequence length="446" mass="48512">MPSPAKRGRQGDEASANAPDSSSAEGMSTNAPQAGSSLPGGTGSDVMATIIKNPVQKPTTMCFQKSFQVYTAGFQFRPFTDGFLPGLLSPMTKDNVQLMTTPLAVINPNNIKWYLTPVEWDQLPAWTVAKSCSFKVTPLGYRLPFATNEASSSFANSQTLVQIGHSIGINNRMNMAEGAYTADPADLTLPTAMATPTDLDLMLYGLDGSIGCNVGIPRHLNNYTVTILPLGEATPNLLQMYSIQNVNDCKGTPIINYSYDFKMGLLKKAPQSGTVTAGNLQQYAMESACKLPMHMNNQYYFSRTQDGATTRANVNYFGTYGTVAALNNQFTKNAPIEKAPMMGRQMTSVNNTEHPSLIHFGVLPVQSNAALSPTPVFANVVVQWQVECELTVEISNPMVAPNLYAPYLNFFDPNENRVNIAYFNPNVPALFMSNRRVATGGEPYDI</sequence>
<evidence type="ECO:0000256" key="1">
    <source>
        <dbReference type="SAM" id="MobiDB-lite"/>
    </source>
</evidence>
<name>A0A8E7G200_9VIRU</name>
<dbReference type="InterPro" id="IPR003433">
    <property type="entry name" value="Capsid_VP4_densovirus"/>
</dbReference>
<reference evidence="2" key="1">
    <citation type="submission" date="2020-09" db="EMBL/GenBank/DDBJ databases">
        <authorList>
            <person name="Dai Z."/>
            <person name="Yang S."/>
            <person name="Zhang W."/>
        </authorList>
    </citation>
    <scope>NUCLEOTIDE SEQUENCE</scope>
    <source>
        <strain evidence="2">Rob181par01</strain>
    </source>
</reference>
<evidence type="ECO:0000313" key="2">
    <source>
        <dbReference type="EMBL" id="QVW56847.1"/>
    </source>
</evidence>
<organism evidence="2">
    <name type="scientific">Tarsiger cyanurus ambidensovirus</name>
    <dbReference type="NCBI Taxonomy" id="2794449"/>
    <lineage>
        <taxon>Viruses</taxon>
        <taxon>Monodnaviria</taxon>
        <taxon>Shotokuvirae</taxon>
        <taxon>Cossaviricota</taxon>
        <taxon>Quintoviricetes</taxon>
        <taxon>Piccovirales</taxon>
        <taxon>Parvoviridae</taxon>
        <taxon>Densovirinae</taxon>
        <taxon>Ambidensovirus</taxon>
    </lineage>
</organism>
<feature type="compositionally biased region" description="Polar residues" evidence="1">
    <location>
        <begin position="18"/>
        <end position="36"/>
    </location>
</feature>